<name>A0A5B0NFK4_PUCGR</name>
<reference evidence="1 2" key="1">
    <citation type="submission" date="2019-05" db="EMBL/GenBank/DDBJ databases">
        <title>Emergence of the Ug99 lineage of the wheat stem rust pathogen through somatic hybridization.</title>
        <authorList>
            <person name="Li F."/>
            <person name="Upadhyaya N.M."/>
            <person name="Sperschneider J."/>
            <person name="Matny O."/>
            <person name="Nguyen-Phuc H."/>
            <person name="Mago R."/>
            <person name="Raley C."/>
            <person name="Miller M.E."/>
            <person name="Silverstein K.A.T."/>
            <person name="Henningsen E."/>
            <person name="Hirsch C.D."/>
            <person name="Visser B."/>
            <person name="Pretorius Z.A."/>
            <person name="Steffenson B.J."/>
            <person name="Schwessinger B."/>
            <person name="Dodds P.N."/>
            <person name="Figueroa M."/>
        </authorList>
    </citation>
    <scope>NUCLEOTIDE SEQUENCE [LARGE SCALE GENOMIC DNA]</scope>
    <source>
        <strain evidence="1">21-0</strain>
    </source>
</reference>
<dbReference type="Proteomes" id="UP000324748">
    <property type="component" value="Unassembled WGS sequence"/>
</dbReference>
<protein>
    <submittedName>
        <fullName evidence="1">Uncharacterized protein</fullName>
    </submittedName>
</protein>
<evidence type="ECO:0000313" key="2">
    <source>
        <dbReference type="Proteomes" id="UP000324748"/>
    </source>
</evidence>
<accession>A0A5B0NFK4</accession>
<keyword evidence="2" id="KW-1185">Reference proteome</keyword>
<dbReference type="AlphaFoldDB" id="A0A5B0NFK4"/>
<sequence length="125" mass="13458">MSLQDTPTGKCCLGVEVLAPFTGPFTSSDLGCCARSSPESRAIRSQLVFLVFLRLGDLSQAFPQSLVIFQDIQPGPVADIPPSAPLVPLVSSPPQLSIYRPIFSTISPTSPRQSSLRWDPRISNS</sequence>
<comment type="caution">
    <text evidence="1">The sequence shown here is derived from an EMBL/GenBank/DDBJ whole genome shotgun (WGS) entry which is preliminary data.</text>
</comment>
<evidence type="ECO:0000313" key="1">
    <source>
        <dbReference type="EMBL" id="KAA1087312.1"/>
    </source>
</evidence>
<proteinExistence type="predicted"/>
<organism evidence="1 2">
    <name type="scientific">Puccinia graminis f. sp. tritici</name>
    <dbReference type="NCBI Taxonomy" id="56615"/>
    <lineage>
        <taxon>Eukaryota</taxon>
        <taxon>Fungi</taxon>
        <taxon>Dikarya</taxon>
        <taxon>Basidiomycota</taxon>
        <taxon>Pucciniomycotina</taxon>
        <taxon>Pucciniomycetes</taxon>
        <taxon>Pucciniales</taxon>
        <taxon>Pucciniaceae</taxon>
        <taxon>Puccinia</taxon>
    </lineage>
</organism>
<gene>
    <name evidence="1" type="ORF">PGT21_028487</name>
</gene>
<dbReference type="EMBL" id="VSWC01000105">
    <property type="protein sequence ID" value="KAA1087312.1"/>
    <property type="molecule type" value="Genomic_DNA"/>
</dbReference>